<dbReference type="eggNOG" id="COG1024">
    <property type="taxonomic scope" value="Bacteria"/>
</dbReference>
<dbReference type="PROSITE" id="PS00166">
    <property type="entry name" value="ENOYL_COA_HYDRATASE"/>
    <property type="match status" value="1"/>
</dbReference>
<dbReference type="GO" id="GO:0006635">
    <property type="term" value="P:fatty acid beta-oxidation"/>
    <property type="evidence" value="ECO:0007669"/>
    <property type="project" value="TreeGrafter"/>
</dbReference>
<dbReference type="Gene3D" id="3.90.226.10">
    <property type="entry name" value="2-enoyl-CoA Hydratase, Chain A, domain 1"/>
    <property type="match status" value="1"/>
</dbReference>
<dbReference type="InterPro" id="IPR014748">
    <property type="entry name" value="Enoyl-CoA_hydra_C"/>
</dbReference>
<dbReference type="STRING" id="400668.Mmwyl1_3101"/>
<dbReference type="KEGG" id="mmw:Mmwyl1_3101"/>
<dbReference type="CDD" id="cd06558">
    <property type="entry name" value="crotonase-like"/>
    <property type="match status" value="1"/>
</dbReference>
<reference evidence="4" key="1">
    <citation type="submission" date="2007-06" db="EMBL/GenBank/DDBJ databases">
        <title>Complete sequence of Marinomonas sp. MWYL1.</title>
        <authorList>
            <consortium name="US DOE Joint Genome Institute"/>
            <person name="Copeland A."/>
            <person name="Lucas S."/>
            <person name="Lapidus A."/>
            <person name="Barry K."/>
            <person name="Glavina del Rio T."/>
            <person name="Dalin E."/>
            <person name="Tice H."/>
            <person name="Pitluck S."/>
            <person name="Kiss H."/>
            <person name="Brettin T."/>
            <person name="Bruce D."/>
            <person name="Detter J.C."/>
            <person name="Han C."/>
            <person name="Schmutz J."/>
            <person name="Larimer F."/>
            <person name="Land M."/>
            <person name="Hauser L."/>
            <person name="Kyrpides N."/>
            <person name="Kim E."/>
            <person name="Johnston A.W.B."/>
            <person name="Todd J.D."/>
            <person name="Rogers R."/>
            <person name="Wexler M."/>
            <person name="Bond P.L."/>
            <person name="Li Y."/>
            <person name="Richardson P."/>
        </authorList>
    </citation>
    <scope>NUCLEOTIDE SEQUENCE [LARGE SCALE GENOMIC DNA]</scope>
    <source>
        <strain evidence="4">MWYL1</strain>
    </source>
</reference>
<dbReference type="InterPro" id="IPR029045">
    <property type="entry name" value="ClpP/crotonase-like_dom_sf"/>
</dbReference>
<comment type="similarity">
    <text evidence="1 3">Belongs to the enoyl-CoA hydratase/isomerase family.</text>
</comment>
<dbReference type="GO" id="GO:0016836">
    <property type="term" value="F:hydro-lyase activity"/>
    <property type="evidence" value="ECO:0007669"/>
    <property type="project" value="UniProtKB-ARBA"/>
</dbReference>
<dbReference type="PANTHER" id="PTHR11941:SF54">
    <property type="entry name" value="ENOYL-COA HYDRATASE, MITOCHONDRIAL"/>
    <property type="match status" value="1"/>
</dbReference>
<evidence type="ECO:0000256" key="3">
    <source>
        <dbReference type="RuleBase" id="RU003707"/>
    </source>
</evidence>
<dbReference type="Pfam" id="PF00378">
    <property type="entry name" value="ECH_1"/>
    <property type="match status" value="1"/>
</dbReference>
<keyword evidence="4" id="KW-0413">Isomerase</keyword>
<proteinExistence type="inferred from homology"/>
<protein>
    <submittedName>
        <fullName evidence="4">Enoyl-CoA hydratase/isomerase</fullName>
    </submittedName>
</protein>
<evidence type="ECO:0000256" key="2">
    <source>
        <dbReference type="ARBA" id="ARBA00023239"/>
    </source>
</evidence>
<evidence type="ECO:0000256" key="1">
    <source>
        <dbReference type="ARBA" id="ARBA00005254"/>
    </source>
</evidence>
<dbReference type="NCBIfam" id="NF007239">
    <property type="entry name" value="PRK09674.1"/>
    <property type="match status" value="1"/>
</dbReference>
<accession>A6VZY2</accession>
<organism evidence="4">
    <name type="scientific">Marinomonas sp. (strain MWYL1)</name>
    <dbReference type="NCBI Taxonomy" id="400668"/>
    <lineage>
        <taxon>Bacteria</taxon>
        <taxon>Pseudomonadati</taxon>
        <taxon>Pseudomonadota</taxon>
        <taxon>Gammaproteobacteria</taxon>
        <taxon>Oceanospirillales</taxon>
        <taxon>Oceanospirillaceae</taxon>
        <taxon>Marinomonas</taxon>
    </lineage>
</organism>
<dbReference type="PANTHER" id="PTHR11941">
    <property type="entry name" value="ENOYL-COA HYDRATASE-RELATED"/>
    <property type="match status" value="1"/>
</dbReference>
<sequence>MERTNNNKIECLNQMTIKNYQSLVVHQVEDGVQLVQLNRPEALNALTTELLAELCDVMDGVEASSDIRVLVLTGSSKAFAAGADINEMAERDLVGMLNDPRQQYWQRITRFTKPVIAAINGYCLGGGCELAMHADILIAGRDAQFGQPEINLGIMPGAGGTQRLLRAVGKSLTMQMVLTGQPINAQQAKDAGLISEITQPELTVTRALALAKVIASKGSLAVRLAKESILKGMDTDLATGLRFERHAFTVLAGTEDRKEGILAFKEKRQPKFSGR</sequence>
<dbReference type="SUPFAM" id="SSF52096">
    <property type="entry name" value="ClpP/crotonase"/>
    <property type="match status" value="1"/>
</dbReference>
<dbReference type="EMBL" id="CP000749">
    <property type="protein sequence ID" value="ABR72011.1"/>
    <property type="molecule type" value="Genomic_DNA"/>
</dbReference>
<dbReference type="GO" id="GO:0016853">
    <property type="term" value="F:isomerase activity"/>
    <property type="evidence" value="ECO:0007669"/>
    <property type="project" value="UniProtKB-KW"/>
</dbReference>
<gene>
    <name evidence="4" type="ordered locus">Mmwyl1_3101</name>
</gene>
<evidence type="ECO:0000313" key="4">
    <source>
        <dbReference type="EMBL" id="ABR72011.1"/>
    </source>
</evidence>
<dbReference type="HOGENOM" id="CLU_009834_7_6_6"/>
<dbReference type="Gene3D" id="1.10.12.10">
    <property type="entry name" value="Lyase 2-enoyl-coa Hydratase, Chain A, domain 2"/>
    <property type="match status" value="1"/>
</dbReference>
<dbReference type="FunFam" id="3.90.226.10:FF:000009">
    <property type="entry name" value="Carnitinyl-CoA dehydratase"/>
    <property type="match status" value="1"/>
</dbReference>
<dbReference type="InterPro" id="IPR001753">
    <property type="entry name" value="Enoyl-CoA_hydra/iso"/>
</dbReference>
<keyword evidence="2" id="KW-0456">Lyase</keyword>
<dbReference type="InterPro" id="IPR018376">
    <property type="entry name" value="Enoyl-CoA_hyd/isom_CS"/>
</dbReference>
<dbReference type="AlphaFoldDB" id="A6VZY2"/>
<dbReference type="FunFam" id="1.10.12.10:FF:000001">
    <property type="entry name" value="Probable enoyl-CoA hydratase, mitochondrial"/>
    <property type="match status" value="1"/>
</dbReference>
<name>A6VZY2_MARMS</name>